<dbReference type="EMBL" id="JASMWN010000005">
    <property type="protein sequence ID" value="MDU9003828.1"/>
    <property type="molecule type" value="Genomic_DNA"/>
</dbReference>
<evidence type="ECO:0000259" key="6">
    <source>
        <dbReference type="Pfam" id="PF01494"/>
    </source>
</evidence>
<proteinExistence type="predicted"/>
<sequence length="384" mass="41216">MALKDLDIVVVGAGIGGLATALALRQTGARVRVLEQAVELSEIGAGLQISANGMVVLRALGVVPQGSGGPGVRSDGTIIRDYRTGRRVTTLPPPTAGPTYYFHRADLIDLLHSAAERAGVDLVLAQQVASYDARGGQPSVETVDGQVHLANLVIAADGGRSRLRDTLAGPGAPRFTGQVAWRATISGQNADLDPRAVLTMGPGRHIVTYPLRGGRQTNIVAVEERTDWREEGWRHQGDPEDLKRRFSGFGGEVAEQLAAVKAVHLWALFLHPVASRWQDGRLALVGDAAHPTLPFMAQGACLALEDAWVLARSLSQTGDPATGLTTYEATRKHRAQRVVAAASANARNFHYKSPMRQLAQLGLIALGPRIARRYDWIYAHDVTR</sequence>
<evidence type="ECO:0000256" key="3">
    <source>
        <dbReference type="ARBA" id="ARBA00022827"/>
    </source>
</evidence>
<dbReference type="PRINTS" id="PR00420">
    <property type="entry name" value="RNGMNOXGNASE"/>
</dbReference>
<comment type="cofactor">
    <cofactor evidence="1">
        <name>FAD</name>
        <dbReference type="ChEBI" id="CHEBI:57692"/>
    </cofactor>
</comment>
<dbReference type="Gene3D" id="3.50.50.60">
    <property type="entry name" value="FAD/NAD(P)-binding domain"/>
    <property type="match status" value="1"/>
</dbReference>
<keyword evidence="8" id="KW-1185">Reference proteome</keyword>
<accession>A0ABU3VCC8</accession>
<dbReference type="PANTHER" id="PTHR13789:SF318">
    <property type="entry name" value="GERANYLGERANYL DIPHOSPHATE REDUCTASE"/>
    <property type="match status" value="1"/>
</dbReference>
<dbReference type="InterPro" id="IPR002938">
    <property type="entry name" value="FAD-bd"/>
</dbReference>
<dbReference type="PANTHER" id="PTHR13789">
    <property type="entry name" value="MONOOXYGENASE"/>
    <property type="match status" value="1"/>
</dbReference>
<dbReference type="SUPFAM" id="SSF51905">
    <property type="entry name" value="FAD/NAD(P)-binding domain"/>
    <property type="match status" value="1"/>
</dbReference>
<dbReference type="InterPro" id="IPR036188">
    <property type="entry name" value="FAD/NAD-bd_sf"/>
</dbReference>
<keyword evidence="3" id="KW-0274">FAD</keyword>
<evidence type="ECO:0000256" key="1">
    <source>
        <dbReference type="ARBA" id="ARBA00001974"/>
    </source>
</evidence>
<comment type="caution">
    <text evidence="7">The sequence shown here is derived from an EMBL/GenBank/DDBJ whole genome shotgun (WGS) entry which is preliminary data.</text>
</comment>
<dbReference type="GO" id="GO:0004497">
    <property type="term" value="F:monooxygenase activity"/>
    <property type="evidence" value="ECO:0007669"/>
    <property type="project" value="UniProtKB-KW"/>
</dbReference>
<gene>
    <name evidence="7" type="ORF">QO231_08170</name>
</gene>
<feature type="domain" description="FAD-binding" evidence="6">
    <location>
        <begin position="6"/>
        <end position="341"/>
    </location>
</feature>
<keyword evidence="5 7" id="KW-0503">Monooxygenase</keyword>
<reference evidence="8" key="1">
    <citation type="submission" date="2023-05" db="EMBL/GenBank/DDBJ databases">
        <title>Sedimentitalea sp. nov. JM2-8.</title>
        <authorList>
            <person name="Huang J."/>
        </authorList>
    </citation>
    <scope>NUCLEOTIDE SEQUENCE [LARGE SCALE GENOMIC DNA]</scope>
    <source>
        <strain evidence="8">KHS03</strain>
    </source>
</reference>
<evidence type="ECO:0000256" key="4">
    <source>
        <dbReference type="ARBA" id="ARBA00023002"/>
    </source>
</evidence>
<keyword evidence="2" id="KW-0285">Flavoprotein</keyword>
<name>A0ABU3VCC8_9RHOB</name>
<dbReference type="Proteomes" id="UP001255416">
    <property type="component" value="Unassembled WGS sequence"/>
</dbReference>
<keyword evidence="4" id="KW-0560">Oxidoreductase</keyword>
<protein>
    <submittedName>
        <fullName evidence="7">FAD-dependent monooxygenase</fullName>
    </submittedName>
</protein>
<evidence type="ECO:0000313" key="8">
    <source>
        <dbReference type="Proteomes" id="UP001255416"/>
    </source>
</evidence>
<dbReference type="Pfam" id="PF01494">
    <property type="entry name" value="FAD_binding_3"/>
    <property type="match status" value="1"/>
</dbReference>
<dbReference type="RefSeq" id="WP_316775021.1">
    <property type="nucleotide sequence ID" value="NZ_JASMWN010000005.1"/>
</dbReference>
<dbReference type="InterPro" id="IPR050493">
    <property type="entry name" value="FAD-dep_Monooxygenase_BioMet"/>
</dbReference>
<evidence type="ECO:0000256" key="5">
    <source>
        <dbReference type="ARBA" id="ARBA00023033"/>
    </source>
</evidence>
<organism evidence="7 8">
    <name type="scientific">Sedimentitalea todarodis</name>
    <dbReference type="NCBI Taxonomy" id="1631240"/>
    <lineage>
        <taxon>Bacteria</taxon>
        <taxon>Pseudomonadati</taxon>
        <taxon>Pseudomonadota</taxon>
        <taxon>Alphaproteobacteria</taxon>
        <taxon>Rhodobacterales</taxon>
        <taxon>Paracoccaceae</taxon>
        <taxon>Sedimentitalea</taxon>
    </lineage>
</organism>
<dbReference type="SUPFAM" id="SSF54373">
    <property type="entry name" value="FAD-linked reductases, C-terminal domain"/>
    <property type="match status" value="1"/>
</dbReference>
<evidence type="ECO:0000313" key="7">
    <source>
        <dbReference type="EMBL" id="MDU9003828.1"/>
    </source>
</evidence>
<evidence type="ECO:0000256" key="2">
    <source>
        <dbReference type="ARBA" id="ARBA00022630"/>
    </source>
</evidence>